<dbReference type="Pfam" id="PF00126">
    <property type="entry name" value="HTH_1"/>
    <property type="match status" value="1"/>
</dbReference>
<dbReference type="SUPFAM" id="SSF46785">
    <property type="entry name" value="Winged helix' DNA-binding domain"/>
    <property type="match status" value="1"/>
</dbReference>
<evidence type="ECO:0000256" key="3">
    <source>
        <dbReference type="ARBA" id="ARBA00023125"/>
    </source>
</evidence>
<dbReference type="Proteomes" id="UP001268683">
    <property type="component" value="Chromosome"/>
</dbReference>
<dbReference type="Gene3D" id="3.40.190.290">
    <property type="match status" value="1"/>
</dbReference>
<comment type="similarity">
    <text evidence="1">Belongs to the LysR transcriptional regulatory family.</text>
</comment>
<keyword evidence="4" id="KW-0804">Transcription</keyword>
<keyword evidence="7" id="KW-1185">Reference proteome</keyword>
<dbReference type="Pfam" id="PF03466">
    <property type="entry name" value="LysR_substrate"/>
    <property type="match status" value="1"/>
</dbReference>
<reference evidence="6" key="1">
    <citation type="submission" date="2023-04" db="EMBL/GenBank/DDBJ databases">
        <title>Complete genome sequence of Temperatibacter marinus.</title>
        <authorList>
            <person name="Rong J.-C."/>
            <person name="Yi M.-L."/>
            <person name="Zhao Q."/>
        </authorList>
    </citation>
    <scope>NUCLEOTIDE SEQUENCE</scope>
    <source>
        <strain evidence="6">NBRC 110045</strain>
    </source>
</reference>
<dbReference type="PANTHER" id="PTHR30579:SF3">
    <property type="entry name" value="TRANSCRIPTIONAL REGULATORY PROTEIN"/>
    <property type="match status" value="1"/>
</dbReference>
<dbReference type="GO" id="GO:0003677">
    <property type="term" value="F:DNA binding"/>
    <property type="evidence" value="ECO:0007669"/>
    <property type="project" value="UniProtKB-KW"/>
</dbReference>
<dbReference type="PROSITE" id="PS50931">
    <property type="entry name" value="HTH_LYSR"/>
    <property type="match status" value="1"/>
</dbReference>
<dbReference type="InterPro" id="IPR000847">
    <property type="entry name" value="LysR_HTH_N"/>
</dbReference>
<dbReference type="GO" id="GO:0003700">
    <property type="term" value="F:DNA-binding transcription factor activity"/>
    <property type="evidence" value="ECO:0007669"/>
    <property type="project" value="InterPro"/>
</dbReference>
<name>A0AA52EB52_9PROT</name>
<evidence type="ECO:0000313" key="7">
    <source>
        <dbReference type="Proteomes" id="UP001268683"/>
    </source>
</evidence>
<dbReference type="Gene3D" id="1.10.10.10">
    <property type="entry name" value="Winged helix-like DNA-binding domain superfamily/Winged helix DNA-binding domain"/>
    <property type="match status" value="1"/>
</dbReference>
<proteinExistence type="inferred from homology"/>
<evidence type="ECO:0000256" key="1">
    <source>
        <dbReference type="ARBA" id="ARBA00009437"/>
    </source>
</evidence>
<dbReference type="InterPro" id="IPR036388">
    <property type="entry name" value="WH-like_DNA-bd_sf"/>
</dbReference>
<feature type="domain" description="HTH lysR-type" evidence="5">
    <location>
        <begin position="1"/>
        <end position="58"/>
    </location>
</feature>
<evidence type="ECO:0000256" key="2">
    <source>
        <dbReference type="ARBA" id="ARBA00023015"/>
    </source>
</evidence>
<dbReference type="PANTHER" id="PTHR30579">
    <property type="entry name" value="TRANSCRIPTIONAL REGULATOR"/>
    <property type="match status" value="1"/>
</dbReference>
<dbReference type="InterPro" id="IPR036390">
    <property type="entry name" value="WH_DNA-bd_sf"/>
</dbReference>
<organism evidence="6 7">
    <name type="scientific">Temperatibacter marinus</name>
    <dbReference type="NCBI Taxonomy" id="1456591"/>
    <lineage>
        <taxon>Bacteria</taxon>
        <taxon>Pseudomonadati</taxon>
        <taxon>Pseudomonadota</taxon>
        <taxon>Alphaproteobacteria</taxon>
        <taxon>Kordiimonadales</taxon>
        <taxon>Temperatibacteraceae</taxon>
        <taxon>Temperatibacter</taxon>
    </lineage>
</organism>
<dbReference type="SUPFAM" id="SSF53850">
    <property type="entry name" value="Periplasmic binding protein-like II"/>
    <property type="match status" value="1"/>
</dbReference>
<dbReference type="RefSeq" id="WP_310797328.1">
    <property type="nucleotide sequence ID" value="NZ_CP123872.1"/>
</dbReference>
<gene>
    <name evidence="6" type="ORF">QGN29_07995</name>
</gene>
<dbReference type="InterPro" id="IPR050176">
    <property type="entry name" value="LTTR"/>
</dbReference>
<keyword evidence="2" id="KW-0805">Transcription regulation</keyword>
<protein>
    <submittedName>
        <fullName evidence="6">LysR family transcriptional regulator</fullName>
    </submittedName>
</protein>
<dbReference type="InterPro" id="IPR005119">
    <property type="entry name" value="LysR_subst-bd"/>
</dbReference>
<evidence type="ECO:0000256" key="4">
    <source>
        <dbReference type="ARBA" id="ARBA00023163"/>
    </source>
</evidence>
<accession>A0AA52EB52</accession>
<dbReference type="KEGG" id="tmk:QGN29_07995"/>
<dbReference type="AlphaFoldDB" id="A0AA52EB52"/>
<keyword evidence="3" id="KW-0238">DNA-binding</keyword>
<sequence length="295" mass="33182">MNWNNLRFFLAVARTGKLNNAAKRLGVDHTTVSRRITSLEKELEEQLFVRLPKGYLLTQAGEKLMPYAEKMESESLALQAEIAGQDTVMSGTVRLATPEGIGSQFISPRLHSFFARYPKIELELVAESRTVSLSKREADIAITLSRPRQGKMLISKIASYRLKLYAANSYLSKQAPIITSNDLKGHPFIAYVNDLQSYPELKLLEDRVPNPEVIFRCTNVTGQAQAAASGLGFALLPAFIADKISGLTALFPEEIYLERDIWMLVHEDVRPLARVESVYSYLQTLFKQEKTLLWG</sequence>
<dbReference type="EMBL" id="CP123872">
    <property type="protein sequence ID" value="WND01500.1"/>
    <property type="molecule type" value="Genomic_DNA"/>
</dbReference>
<evidence type="ECO:0000259" key="5">
    <source>
        <dbReference type="PROSITE" id="PS50931"/>
    </source>
</evidence>
<evidence type="ECO:0000313" key="6">
    <source>
        <dbReference type="EMBL" id="WND01500.1"/>
    </source>
</evidence>